<feature type="region of interest" description="Disordered" evidence="1">
    <location>
        <begin position="182"/>
        <end position="202"/>
    </location>
</feature>
<evidence type="ECO:0000259" key="2">
    <source>
        <dbReference type="Pfam" id="PF13577"/>
    </source>
</evidence>
<dbReference type="RefSeq" id="WP_344897413.1">
    <property type="nucleotide sequence ID" value="NZ_BAAAZP010000241.1"/>
</dbReference>
<keyword evidence="4" id="KW-1185">Reference proteome</keyword>
<dbReference type="InterPro" id="IPR037401">
    <property type="entry name" value="SnoaL-like"/>
</dbReference>
<dbReference type="Proteomes" id="UP001500902">
    <property type="component" value="Unassembled WGS sequence"/>
</dbReference>
<dbReference type="InterPro" id="IPR032710">
    <property type="entry name" value="NTF2-like_dom_sf"/>
</dbReference>
<dbReference type="EMBL" id="BAAAZP010000241">
    <property type="protein sequence ID" value="GAA3720457.1"/>
    <property type="molecule type" value="Genomic_DNA"/>
</dbReference>
<evidence type="ECO:0000256" key="1">
    <source>
        <dbReference type="SAM" id="MobiDB-lite"/>
    </source>
</evidence>
<dbReference type="InterPro" id="IPR011944">
    <property type="entry name" value="Steroid_delta5-4_isomerase"/>
</dbReference>
<protein>
    <recommendedName>
        <fullName evidence="2">SnoaL-like domain-containing protein</fullName>
    </recommendedName>
</protein>
<proteinExistence type="predicted"/>
<reference evidence="4" key="1">
    <citation type="journal article" date="2019" name="Int. J. Syst. Evol. Microbiol.">
        <title>The Global Catalogue of Microorganisms (GCM) 10K type strain sequencing project: providing services to taxonomists for standard genome sequencing and annotation.</title>
        <authorList>
            <consortium name="The Broad Institute Genomics Platform"/>
            <consortium name="The Broad Institute Genome Sequencing Center for Infectious Disease"/>
            <person name="Wu L."/>
            <person name="Ma J."/>
        </authorList>
    </citation>
    <scope>NUCLEOTIDE SEQUENCE [LARGE SCALE GENOMIC DNA]</scope>
    <source>
        <strain evidence="4">JCM 16904</strain>
    </source>
</reference>
<evidence type="ECO:0000313" key="4">
    <source>
        <dbReference type="Proteomes" id="UP001500902"/>
    </source>
</evidence>
<comment type="caution">
    <text evidence="3">The sequence shown here is derived from an EMBL/GenBank/DDBJ whole genome shotgun (WGS) entry which is preliminary data.</text>
</comment>
<gene>
    <name evidence="3" type="ORF">GCM10022224_103140</name>
</gene>
<dbReference type="SUPFAM" id="SSF54427">
    <property type="entry name" value="NTF2-like"/>
    <property type="match status" value="1"/>
</dbReference>
<evidence type="ECO:0000313" key="3">
    <source>
        <dbReference type="EMBL" id="GAA3720457.1"/>
    </source>
</evidence>
<name>A0ABP7EMI6_9ACTN</name>
<sequence length="202" mass="22943">MDAELEGRLRELLDKQEIREVILRYARAQERRDARLLASVFHDDAIYEHFELPPQRGSDAIAALTAKAWAGSPLKTKGLTIPNTVTEVEGDVAFSESHGLSLNPVEQEGERFDYLRSLRFLDRLERRDGVWKIAHRLVLHGGYERWEPGAPAPFAAAASPELRSAYHPDDLSYRIRERLRPEAVADRTTAEKPIYAQEPDTA</sequence>
<dbReference type="NCBIfam" id="TIGR02246">
    <property type="entry name" value="SgcJ/EcaC family oxidoreductase"/>
    <property type="match status" value="1"/>
</dbReference>
<dbReference type="Gene3D" id="3.10.450.50">
    <property type="match status" value="1"/>
</dbReference>
<dbReference type="Pfam" id="PF13577">
    <property type="entry name" value="SnoaL_4"/>
    <property type="match status" value="1"/>
</dbReference>
<feature type="domain" description="SnoaL-like" evidence="2">
    <location>
        <begin position="10"/>
        <end position="136"/>
    </location>
</feature>
<organism evidence="3 4">
    <name type="scientific">Nonomuraea antimicrobica</name>
    <dbReference type="NCBI Taxonomy" id="561173"/>
    <lineage>
        <taxon>Bacteria</taxon>
        <taxon>Bacillati</taxon>
        <taxon>Actinomycetota</taxon>
        <taxon>Actinomycetes</taxon>
        <taxon>Streptosporangiales</taxon>
        <taxon>Streptosporangiaceae</taxon>
        <taxon>Nonomuraea</taxon>
    </lineage>
</organism>
<accession>A0ABP7EMI6</accession>